<keyword evidence="4" id="KW-0378">Hydrolase</keyword>
<evidence type="ECO:0000313" key="4">
    <source>
        <dbReference type="EMBL" id="GHH66993.1"/>
    </source>
</evidence>
<dbReference type="Pfam" id="PF02384">
    <property type="entry name" value="N6_Mtase"/>
    <property type="match status" value="1"/>
</dbReference>
<dbReference type="PANTHER" id="PTHR42998:SF1">
    <property type="entry name" value="TYPE I RESTRICTION ENZYME HINDI METHYLASE SUBUNIT"/>
    <property type="match status" value="1"/>
</dbReference>
<keyword evidence="4" id="KW-0540">Nuclease</keyword>
<dbReference type="GO" id="GO:0008170">
    <property type="term" value="F:N-methyltransferase activity"/>
    <property type="evidence" value="ECO:0007669"/>
    <property type="project" value="InterPro"/>
</dbReference>
<evidence type="ECO:0000259" key="3">
    <source>
        <dbReference type="Pfam" id="PF02384"/>
    </source>
</evidence>
<accession>A0A919FKZ3</accession>
<gene>
    <name evidence="4" type="ORF">GCM10018781_21620</name>
</gene>
<dbReference type="GeneID" id="95352634"/>
<keyword evidence="5" id="KW-1185">Reference proteome</keyword>
<dbReference type="PRINTS" id="PR00507">
    <property type="entry name" value="N12N6MTFRASE"/>
</dbReference>
<organism evidence="4 5">
    <name type="scientific">Kitasatospora indigofera</name>
    <dbReference type="NCBI Taxonomy" id="67307"/>
    <lineage>
        <taxon>Bacteria</taxon>
        <taxon>Bacillati</taxon>
        <taxon>Actinomycetota</taxon>
        <taxon>Actinomycetes</taxon>
        <taxon>Kitasatosporales</taxon>
        <taxon>Streptomycetaceae</taxon>
        <taxon>Kitasatospora</taxon>
    </lineage>
</organism>
<proteinExistence type="predicted"/>
<feature type="domain" description="DNA methylase adenine-specific" evidence="3">
    <location>
        <begin position="189"/>
        <end position="423"/>
    </location>
</feature>
<dbReference type="SUPFAM" id="SSF53335">
    <property type="entry name" value="S-adenosyl-L-methionine-dependent methyltransferases"/>
    <property type="match status" value="1"/>
</dbReference>
<protein>
    <submittedName>
        <fullName evidence="4">Type II restriction endonuclease subunit M</fullName>
    </submittedName>
</protein>
<dbReference type="InterPro" id="IPR029063">
    <property type="entry name" value="SAM-dependent_MTases_sf"/>
</dbReference>
<dbReference type="GO" id="GO:0009307">
    <property type="term" value="P:DNA restriction-modification system"/>
    <property type="evidence" value="ECO:0007669"/>
    <property type="project" value="UniProtKB-KW"/>
</dbReference>
<dbReference type="RefSeq" id="WP_190210596.1">
    <property type="nucleotide sequence ID" value="NZ_BNBO01000008.1"/>
</dbReference>
<dbReference type="AlphaFoldDB" id="A0A919FKZ3"/>
<comment type="caution">
    <text evidence="4">The sequence shown here is derived from an EMBL/GenBank/DDBJ whole genome shotgun (WGS) entry which is preliminary data.</text>
</comment>
<evidence type="ECO:0000256" key="1">
    <source>
        <dbReference type="ARBA" id="ARBA00022747"/>
    </source>
</evidence>
<dbReference type="InterPro" id="IPR044946">
    <property type="entry name" value="Restrct_endonuc_typeI_TRD_sf"/>
</dbReference>
<dbReference type="GO" id="GO:0003677">
    <property type="term" value="F:DNA binding"/>
    <property type="evidence" value="ECO:0007669"/>
    <property type="project" value="UniProtKB-KW"/>
</dbReference>
<dbReference type="InterPro" id="IPR052916">
    <property type="entry name" value="Type-I_RE_MTase_Subunit"/>
</dbReference>
<keyword evidence="1" id="KW-0680">Restriction system</keyword>
<dbReference type="Gene3D" id="3.40.50.150">
    <property type="entry name" value="Vaccinia Virus protein VP39"/>
    <property type="match status" value="1"/>
</dbReference>
<evidence type="ECO:0000313" key="5">
    <source>
        <dbReference type="Proteomes" id="UP000617734"/>
    </source>
</evidence>
<dbReference type="Proteomes" id="UP000617734">
    <property type="component" value="Unassembled WGS sequence"/>
</dbReference>
<keyword evidence="2" id="KW-0238">DNA-binding</keyword>
<dbReference type="GO" id="GO:0004519">
    <property type="term" value="F:endonuclease activity"/>
    <property type="evidence" value="ECO:0007669"/>
    <property type="project" value="UniProtKB-KW"/>
</dbReference>
<dbReference type="InterPro" id="IPR003356">
    <property type="entry name" value="DNA_methylase_A-5"/>
</dbReference>
<reference evidence="4" key="1">
    <citation type="journal article" date="2014" name="Int. J. Syst. Evol. Microbiol.">
        <title>Complete genome sequence of Corynebacterium casei LMG S-19264T (=DSM 44701T), isolated from a smear-ripened cheese.</title>
        <authorList>
            <consortium name="US DOE Joint Genome Institute (JGI-PGF)"/>
            <person name="Walter F."/>
            <person name="Albersmeier A."/>
            <person name="Kalinowski J."/>
            <person name="Ruckert C."/>
        </authorList>
    </citation>
    <scope>NUCLEOTIDE SEQUENCE</scope>
    <source>
        <strain evidence="4">JCM 4646</strain>
    </source>
</reference>
<keyword evidence="4" id="KW-0255">Endonuclease</keyword>
<evidence type="ECO:0000256" key="2">
    <source>
        <dbReference type="ARBA" id="ARBA00023125"/>
    </source>
</evidence>
<dbReference type="Gene3D" id="3.90.220.20">
    <property type="entry name" value="DNA methylase specificity domains"/>
    <property type="match status" value="1"/>
</dbReference>
<reference evidence="4" key="2">
    <citation type="submission" date="2020-09" db="EMBL/GenBank/DDBJ databases">
        <authorList>
            <person name="Sun Q."/>
            <person name="Ohkuma M."/>
        </authorList>
    </citation>
    <scope>NUCLEOTIDE SEQUENCE</scope>
    <source>
        <strain evidence="4">JCM 4646</strain>
    </source>
</reference>
<dbReference type="PANTHER" id="PTHR42998">
    <property type="entry name" value="TYPE I RESTRICTION ENZYME HINDVIIP M PROTEIN-RELATED"/>
    <property type="match status" value="1"/>
</dbReference>
<dbReference type="EMBL" id="BNBO01000008">
    <property type="protein sequence ID" value="GHH66993.1"/>
    <property type="molecule type" value="Genomic_DNA"/>
</dbReference>
<name>A0A919FKZ3_9ACTN</name>
<sequence>MPDRPEVTAVEIARLAGVGRAAVSNWRRRHPDFPQPVGGTDASPAFALAEVESWLRSQGKIAELPVLERAWRQLETLRDPAGHPAAPLVPAGAFLLLLHREPEAWPALAAEPDTRLATALPRALAQAAARALGTDGAARLGLPSLLGSTYLDLVRLLAELARPAAAPAGPAAGPTAGPAADVPAGPAAAFERLLTRHAEANTRQLSPTPPEAAGLLAAVAGPALTVHGATALDPAAGLGAVLLALPSAASRYGQDLDPVVAALALLRLALHTPAADPGPLPLDLRAGDSLRADAHPGLTVDAVLCQPPYNERDWGHDELQYDSRWPAGQLPPRGESELAWVLHCLAHTRPGGLAALLLPPTVASRRAGRRVRAELLRSGALRAVIALPAGAAPPYGVPLHLWVLRRPAPGDDFRQVLLLDAAPPQAAGEGGRDRVDWPELRATVTASWQAFDEAAATGGPVPADRPGTHRVMAAIDLLDDETDLSPARHVPPAAPAGDAPALAHLRGRLTELLAGLAGPDAALPEAGPARQPGRPPAVVTVGELVRSGALEVVSSGPGAPARPAGHGAEGVPLLTDQDLITGNPPAAVTGPGDPGAPDAPVLTRAGDVLVPALGGGVARVVLPGGPLDGVALGRQLHLLRPDPALIDPEFLAGQLRSTALTRRAASHASTTARLDIRRVELPRLPPERQRVLGAAFARVAAFDTALHRAAALGRTLAQGLTDGLADGTLELPPGE</sequence>